<evidence type="ECO:0000313" key="4">
    <source>
        <dbReference type="Proteomes" id="UP001177140"/>
    </source>
</evidence>
<feature type="compositionally biased region" description="Basic and acidic residues" evidence="2">
    <location>
        <begin position="1"/>
        <end position="11"/>
    </location>
</feature>
<feature type="coiled-coil region" evidence="1">
    <location>
        <begin position="127"/>
        <end position="154"/>
    </location>
</feature>
<gene>
    <name evidence="3" type="ORF">MKW94_005325</name>
</gene>
<name>A0AA41VZX5_PAPNU</name>
<proteinExistence type="predicted"/>
<dbReference type="InterPro" id="IPR004252">
    <property type="entry name" value="Probable_transposase_24"/>
</dbReference>
<dbReference type="AlphaFoldDB" id="A0AA41VZX5"/>
<reference evidence="3" key="1">
    <citation type="submission" date="2022-03" db="EMBL/GenBank/DDBJ databases">
        <title>A functionally conserved STORR gene fusion in Papaver species that diverged 16.8 million years ago.</title>
        <authorList>
            <person name="Catania T."/>
        </authorList>
    </citation>
    <scope>NUCLEOTIDE SEQUENCE</scope>
    <source>
        <strain evidence="3">S-191538</strain>
    </source>
</reference>
<evidence type="ECO:0000256" key="2">
    <source>
        <dbReference type="SAM" id="MobiDB-lite"/>
    </source>
</evidence>
<dbReference type="Proteomes" id="UP001177140">
    <property type="component" value="Unassembled WGS sequence"/>
</dbReference>
<protein>
    <submittedName>
        <fullName evidence="3">Uncharacterized protein</fullName>
    </submittedName>
</protein>
<feature type="compositionally biased region" description="Polar residues" evidence="2">
    <location>
        <begin position="28"/>
        <end position="37"/>
    </location>
</feature>
<sequence length="184" mass="20949">MCTHFTKDAFKNKSARGRKSAASKKINHSSGNKSHTSIEYELVQDGKPCDPLILFELTHDPEKMKSKFKENLKNMKGEMDKMKEAANKGEISDSPEEIYYKCRNAGGDGECLGKRRRKAPQTHYSLYQKKEKETAELKVRLAAVEKENKRLKKQTGPDAMKKWLNAYLAQQGMPLIELPVENDA</sequence>
<feature type="compositionally biased region" description="Basic residues" evidence="2">
    <location>
        <begin position="13"/>
        <end position="27"/>
    </location>
</feature>
<keyword evidence="4" id="KW-1185">Reference proteome</keyword>
<evidence type="ECO:0000256" key="1">
    <source>
        <dbReference type="SAM" id="Coils"/>
    </source>
</evidence>
<keyword evidence="1" id="KW-0175">Coiled coil</keyword>
<evidence type="ECO:0000313" key="3">
    <source>
        <dbReference type="EMBL" id="MCL7050619.1"/>
    </source>
</evidence>
<comment type="caution">
    <text evidence="3">The sequence shown here is derived from an EMBL/GenBank/DDBJ whole genome shotgun (WGS) entry which is preliminary data.</text>
</comment>
<accession>A0AA41VZX5</accession>
<organism evidence="3 4">
    <name type="scientific">Papaver nudicaule</name>
    <name type="common">Iceland poppy</name>
    <dbReference type="NCBI Taxonomy" id="74823"/>
    <lineage>
        <taxon>Eukaryota</taxon>
        <taxon>Viridiplantae</taxon>
        <taxon>Streptophyta</taxon>
        <taxon>Embryophyta</taxon>
        <taxon>Tracheophyta</taxon>
        <taxon>Spermatophyta</taxon>
        <taxon>Magnoliopsida</taxon>
        <taxon>Ranunculales</taxon>
        <taxon>Papaveraceae</taxon>
        <taxon>Papaveroideae</taxon>
        <taxon>Papaver</taxon>
    </lineage>
</organism>
<dbReference type="Pfam" id="PF03004">
    <property type="entry name" value="Transposase_24"/>
    <property type="match status" value="1"/>
</dbReference>
<feature type="region of interest" description="Disordered" evidence="2">
    <location>
        <begin position="1"/>
        <end position="39"/>
    </location>
</feature>
<dbReference type="EMBL" id="JAJJMA010329733">
    <property type="protein sequence ID" value="MCL7050619.1"/>
    <property type="molecule type" value="Genomic_DNA"/>
</dbReference>